<dbReference type="CDD" id="cd02042">
    <property type="entry name" value="ParAB_family"/>
    <property type="match status" value="1"/>
</dbReference>
<evidence type="ECO:0000259" key="3">
    <source>
        <dbReference type="Pfam" id="PF13614"/>
    </source>
</evidence>
<dbReference type="PANTHER" id="PTHR13696">
    <property type="entry name" value="P-LOOP CONTAINING NUCLEOSIDE TRIPHOSPHATE HYDROLASE"/>
    <property type="match status" value="1"/>
</dbReference>
<dbReference type="Pfam" id="PF13614">
    <property type="entry name" value="AAA_31"/>
    <property type="match status" value="1"/>
</dbReference>
<gene>
    <name evidence="4" type="ORF">HMH01_01440</name>
</gene>
<feature type="domain" description="AAA" evidence="3">
    <location>
        <begin position="11"/>
        <end position="185"/>
    </location>
</feature>
<comment type="function">
    <text evidence="1">Involved in chromosome partition. Localize to both poles of the predivisional cell following completion of DNA replication.</text>
</comment>
<dbReference type="PANTHER" id="PTHR13696:SF52">
    <property type="entry name" value="PARA FAMILY PROTEIN CT_582"/>
    <property type="match status" value="1"/>
</dbReference>
<accession>A0A849KQG3</accession>
<proteinExistence type="predicted"/>
<protein>
    <recommendedName>
        <fullName evidence="2">Chromosome partitioning protein ParA</fullName>
    </recommendedName>
</protein>
<evidence type="ECO:0000256" key="1">
    <source>
        <dbReference type="ARBA" id="ARBA00057242"/>
    </source>
</evidence>
<organism evidence="4 5">
    <name type="scientific">Halovulum dunhuangense</name>
    <dbReference type="NCBI Taxonomy" id="1505036"/>
    <lineage>
        <taxon>Bacteria</taxon>
        <taxon>Pseudomonadati</taxon>
        <taxon>Pseudomonadota</taxon>
        <taxon>Alphaproteobacteria</taxon>
        <taxon>Rhodobacterales</taxon>
        <taxon>Paracoccaceae</taxon>
        <taxon>Halovulum</taxon>
    </lineage>
</organism>
<dbReference type="Gene3D" id="3.40.50.300">
    <property type="entry name" value="P-loop containing nucleotide triphosphate hydrolases"/>
    <property type="match status" value="1"/>
</dbReference>
<sequence>MSGVSDTRSPRILAIANQKGGVGKTTTTINLGAALAALGERVLLIDMDPQGNASTGLGIDRSQRDVSSYDLLMRQDDLPSAIRPTRFDRLSIVPATSDLSSVDIELAGERDRIGRLQAALHDDAIRGFDIVLLDCPPSLNLLTVNGLVAADGVLVPLQCEFFALEGISQLLRSVGEVRASSNPRLVTQGIVLTMYDQRNNLTADVENDVRETLGDLVFRTVIPRNVRLSEAPSHGVPVLIYDPRSSGSLAYIELARELRQRLGRGGSAKGDRA</sequence>
<dbReference type="Proteomes" id="UP000572377">
    <property type="component" value="Unassembled WGS sequence"/>
</dbReference>
<reference evidence="4 5" key="1">
    <citation type="submission" date="2020-05" db="EMBL/GenBank/DDBJ databases">
        <title>Gimesia benthica sp. nov., a novel planctomycete isolated from a deep-sea water sample of the Northwest Indian Ocean.</title>
        <authorList>
            <person name="Wang J."/>
            <person name="Ruan C."/>
            <person name="Song L."/>
            <person name="Zhu Y."/>
            <person name="Li A."/>
            <person name="Zheng X."/>
            <person name="Wang L."/>
            <person name="Lu Z."/>
            <person name="Huang Y."/>
            <person name="Du W."/>
            <person name="Zhou Y."/>
            <person name="Huang L."/>
            <person name="Dai X."/>
        </authorList>
    </citation>
    <scope>NUCLEOTIDE SEQUENCE [LARGE SCALE GENOMIC DNA]</scope>
    <source>
        <strain evidence="4 5">YYQ-30</strain>
    </source>
</reference>
<dbReference type="FunFam" id="3.40.50.300:FF:000285">
    <property type="entry name" value="Sporulation initiation inhibitor Soj"/>
    <property type="match status" value="1"/>
</dbReference>
<dbReference type="SUPFAM" id="SSF52540">
    <property type="entry name" value="P-loop containing nucleoside triphosphate hydrolases"/>
    <property type="match status" value="1"/>
</dbReference>
<evidence type="ECO:0000313" key="5">
    <source>
        <dbReference type="Proteomes" id="UP000572377"/>
    </source>
</evidence>
<dbReference type="PRINTS" id="PR00091">
    <property type="entry name" value="NITROGNASEII"/>
</dbReference>
<dbReference type="AlphaFoldDB" id="A0A849KQG3"/>
<dbReference type="InterPro" id="IPR025669">
    <property type="entry name" value="AAA_dom"/>
</dbReference>
<name>A0A849KQG3_9RHOB</name>
<dbReference type="InterPro" id="IPR050678">
    <property type="entry name" value="DNA_Partitioning_ATPase"/>
</dbReference>
<comment type="caution">
    <text evidence="4">The sequence shown here is derived from an EMBL/GenBank/DDBJ whole genome shotgun (WGS) entry which is preliminary data.</text>
</comment>
<evidence type="ECO:0000313" key="4">
    <source>
        <dbReference type="EMBL" id="NNU79089.1"/>
    </source>
</evidence>
<evidence type="ECO:0000256" key="2">
    <source>
        <dbReference type="ARBA" id="ARBA00074747"/>
    </source>
</evidence>
<dbReference type="EMBL" id="JABFBC010000001">
    <property type="protein sequence ID" value="NNU79089.1"/>
    <property type="molecule type" value="Genomic_DNA"/>
</dbReference>
<keyword evidence="5" id="KW-1185">Reference proteome</keyword>
<dbReference type="InterPro" id="IPR027417">
    <property type="entry name" value="P-loop_NTPase"/>
</dbReference>